<feature type="compositionally biased region" description="Low complexity" evidence="1">
    <location>
        <begin position="252"/>
        <end position="272"/>
    </location>
</feature>
<feature type="region of interest" description="Disordered" evidence="1">
    <location>
        <begin position="86"/>
        <end position="121"/>
    </location>
</feature>
<dbReference type="Proteomes" id="UP000703269">
    <property type="component" value="Unassembled WGS sequence"/>
</dbReference>
<feature type="compositionally biased region" description="Low complexity" evidence="1">
    <location>
        <begin position="227"/>
        <end position="244"/>
    </location>
</feature>
<comment type="caution">
    <text evidence="2">The sequence shown here is derived from an EMBL/GenBank/DDBJ whole genome shotgun (WGS) entry which is preliminary data.</text>
</comment>
<dbReference type="OrthoDB" id="8922241at2759"/>
<evidence type="ECO:0000256" key="1">
    <source>
        <dbReference type="SAM" id="MobiDB-lite"/>
    </source>
</evidence>
<feature type="compositionally biased region" description="Basic residues" evidence="1">
    <location>
        <begin position="216"/>
        <end position="226"/>
    </location>
</feature>
<gene>
    <name evidence="2" type="ORF">PsYK624_043840</name>
</gene>
<protein>
    <recommendedName>
        <fullName evidence="4">C2H2-type domain-containing protein</fullName>
    </recommendedName>
</protein>
<feature type="compositionally biased region" description="Polar residues" evidence="1">
    <location>
        <begin position="285"/>
        <end position="294"/>
    </location>
</feature>
<feature type="compositionally biased region" description="Low complexity" evidence="1">
    <location>
        <begin position="158"/>
        <end position="178"/>
    </location>
</feature>
<dbReference type="EMBL" id="BPQB01000009">
    <property type="protein sequence ID" value="GJE88301.1"/>
    <property type="molecule type" value="Genomic_DNA"/>
</dbReference>
<keyword evidence="3" id="KW-1185">Reference proteome</keyword>
<evidence type="ECO:0000313" key="3">
    <source>
        <dbReference type="Proteomes" id="UP000703269"/>
    </source>
</evidence>
<dbReference type="AlphaFoldDB" id="A0A9P3LAE1"/>
<organism evidence="2 3">
    <name type="scientific">Phanerochaete sordida</name>
    <dbReference type="NCBI Taxonomy" id="48140"/>
    <lineage>
        <taxon>Eukaryota</taxon>
        <taxon>Fungi</taxon>
        <taxon>Dikarya</taxon>
        <taxon>Basidiomycota</taxon>
        <taxon>Agaricomycotina</taxon>
        <taxon>Agaricomycetes</taxon>
        <taxon>Polyporales</taxon>
        <taxon>Phanerochaetaceae</taxon>
        <taxon>Phanerochaete</taxon>
    </lineage>
</organism>
<accession>A0A9P3LAE1</accession>
<evidence type="ECO:0008006" key="4">
    <source>
        <dbReference type="Google" id="ProtNLM"/>
    </source>
</evidence>
<evidence type="ECO:0000313" key="2">
    <source>
        <dbReference type="EMBL" id="GJE88301.1"/>
    </source>
</evidence>
<name>A0A9P3LAE1_9APHY</name>
<feature type="region of interest" description="Disordered" evidence="1">
    <location>
        <begin position="136"/>
        <end position="302"/>
    </location>
</feature>
<proteinExistence type="predicted"/>
<sequence length="406" mass="44737">MQSHYDPLLNDFSSFMMFPSEDDSKDILSDPWASFHNDLDKRLTESLSSVDASSPTLSPPYSSPCSSDSDFYGFGGLVDFAESPISDLSSSPRSVFDDPTLSPPSSITSDRDETFAPSGPFAIPPTSLFAFDVEVPPTIPQQCPSPLVTVSELSNLPTSRTSSRSSSPTSTAGRARASYDSDEDADGEIESGSEFELDDSDDEDYVDGRKWSTPRSPRKKNTKTTRARAAPAPKPSSASASRSTRSARAHRYSPYASPRTSPSSPSSSSDGGLPRRRPELKHTSARNVQLSPSEQMAEPVAKGSKRWRCPHCDYVQQNHRHPDLKRHIAGHFQKDKFVCCGVPTYLRNQYGVSKKEEAGEWQGEDRVGGCWRVMSRRDALIRHLKNPRKPCVNNEVLPEKVLTSPK</sequence>
<feature type="compositionally biased region" description="Acidic residues" evidence="1">
    <location>
        <begin position="180"/>
        <end position="205"/>
    </location>
</feature>
<reference evidence="2 3" key="1">
    <citation type="submission" date="2021-08" db="EMBL/GenBank/DDBJ databases">
        <title>Draft Genome Sequence of Phanerochaete sordida strain YK-624.</title>
        <authorList>
            <person name="Mori T."/>
            <person name="Dohra H."/>
            <person name="Suzuki T."/>
            <person name="Kawagishi H."/>
            <person name="Hirai H."/>
        </authorList>
    </citation>
    <scope>NUCLEOTIDE SEQUENCE [LARGE SCALE GENOMIC DNA]</scope>
    <source>
        <strain evidence="2 3">YK-624</strain>
    </source>
</reference>